<protein>
    <submittedName>
        <fullName evidence="2">Uncharacterized protein</fullName>
    </submittedName>
</protein>
<dbReference type="EMBL" id="CP045226">
    <property type="protein sequence ID" value="QFS47306.1"/>
    <property type="molecule type" value="Genomic_DNA"/>
</dbReference>
<accession>A0A5P8W4V1</accession>
<evidence type="ECO:0000313" key="3">
    <source>
        <dbReference type="Proteomes" id="UP000326678"/>
    </source>
</evidence>
<proteinExistence type="predicted"/>
<evidence type="ECO:0000256" key="1">
    <source>
        <dbReference type="SAM" id="Phobius"/>
    </source>
</evidence>
<dbReference type="KEGG" id="nsh:GXM_04796"/>
<gene>
    <name evidence="2" type="ORF">GXM_04796</name>
</gene>
<name>A0A5P8W4V1_9NOSO</name>
<reference evidence="2 3" key="1">
    <citation type="submission" date="2019-10" db="EMBL/GenBank/DDBJ databases">
        <title>Genomic and transcriptomic insights into the perfect genentic adaptation of a filamentous nitrogen-fixing cyanobacterium to rice fields.</title>
        <authorList>
            <person name="Chen Z."/>
        </authorList>
    </citation>
    <scope>NUCLEOTIDE SEQUENCE [LARGE SCALE GENOMIC DNA]</scope>
    <source>
        <strain evidence="2">CCNUC1</strain>
    </source>
</reference>
<keyword evidence="1" id="KW-1133">Transmembrane helix</keyword>
<keyword evidence="1" id="KW-0812">Transmembrane</keyword>
<sequence length="41" mass="4882">MTHLRPNWRCGIDSLIFVKIMAFALLPVFGHNLKQRQYHTK</sequence>
<keyword evidence="1" id="KW-0472">Membrane</keyword>
<dbReference type="Proteomes" id="UP000326678">
    <property type="component" value="Chromosome Gxm1"/>
</dbReference>
<evidence type="ECO:0000313" key="2">
    <source>
        <dbReference type="EMBL" id="QFS47306.1"/>
    </source>
</evidence>
<dbReference type="AlphaFoldDB" id="A0A5P8W4V1"/>
<feature type="transmembrane region" description="Helical" evidence="1">
    <location>
        <begin position="12"/>
        <end position="33"/>
    </location>
</feature>
<organism evidence="2 3">
    <name type="scientific">Nostoc sphaeroides CCNUC1</name>
    <dbReference type="NCBI Taxonomy" id="2653204"/>
    <lineage>
        <taxon>Bacteria</taxon>
        <taxon>Bacillati</taxon>
        <taxon>Cyanobacteriota</taxon>
        <taxon>Cyanophyceae</taxon>
        <taxon>Nostocales</taxon>
        <taxon>Nostocaceae</taxon>
        <taxon>Nostoc</taxon>
    </lineage>
</organism>
<keyword evidence="3" id="KW-1185">Reference proteome</keyword>